<keyword evidence="1" id="KW-0472">Membrane</keyword>
<keyword evidence="1" id="KW-1133">Transmembrane helix</keyword>
<dbReference type="EMBL" id="KZ454989">
    <property type="protein sequence ID" value="PKI84572.1"/>
    <property type="molecule type" value="Genomic_DNA"/>
</dbReference>
<reference evidence="2 3" key="1">
    <citation type="submission" date="2017-10" db="EMBL/GenBank/DDBJ databases">
        <title>A novel species of cold-tolerant Malassezia isolated from bats.</title>
        <authorList>
            <person name="Lorch J.M."/>
            <person name="Palmer J.M."/>
            <person name="Vanderwolf K.J."/>
            <person name="Schmidt K.Z."/>
            <person name="Verant M.L."/>
            <person name="Weller T.J."/>
            <person name="Blehert D.S."/>
        </authorList>
    </citation>
    <scope>NUCLEOTIDE SEQUENCE [LARGE SCALE GENOMIC DNA]</scope>
    <source>
        <strain evidence="2 3">NWHC:44797-103</strain>
    </source>
</reference>
<feature type="transmembrane region" description="Helical" evidence="1">
    <location>
        <begin position="12"/>
        <end position="33"/>
    </location>
</feature>
<proteinExistence type="predicted"/>
<keyword evidence="3" id="KW-1185">Reference proteome</keyword>
<organism evidence="2 3">
    <name type="scientific">Malassezia vespertilionis</name>
    <dbReference type="NCBI Taxonomy" id="2020962"/>
    <lineage>
        <taxon>Eukaryota</taxon>
        <taxon>Fungi</taxon>
        <taxon>Dikarya</taxon>
        <taxon>Basidiomycota</taxon>
        <taxon>Ustilaginomycotina</taxon>
        <taxon>Malasseziomycetes</taxon>
        <taxon>Malasseziales</taxon>
        <taxon>Malasseziaceae</taxon>
        <taxon>Malassezia</taxon>
    </lineage>
</organism>
<name>A0A2N1JDG7_9BASI</name>
<dbReference type="OrthoDB" id="3338228at2759"/>
<gene>
    <name evidence="2" type="ORF">MVES_001691</name>
</gene>
<sequence length="228" mass="24376">MPPARRERSALHVQGALAVAAVAIVGGLVWRWLSSREGQPRSAARQARRNPSLSVSFPMDAALVRALETDPALKASVELLFHTLAPLYTAYALFAAPTGHTLPLENVDALHILPYSTAEGRAMLARALQCQAHLELVFVCLDGDIQLGDGPAELHAYLGRLEQLARAVDSLHVALVPGPVPGANMRASAFVQAWEAHAVSKQANTALLRCATWDDLAAEMAAQRAAWG</sequence>
<evidence type="ECO:0000256" key="1">
    <source>
        <dbReference type="SAM" id="Phobius"/>
    </source>
</evidence>
<protein>
    <submittedName>
        <fullName evidence="2">Uncharacterized protein</fullName>
    </submittedName>
</protein>
<evidence type="ECO:0000313" key="2">
    <source>
        <dbReference type="EMBL" id="PKI84572.1"/>
    </source>
</evidence>
<keyword evidence="1" id="KW-0812">Transmembrane</keyword>
<dbReference type="Proteomes" id="UP000232875">
    <property type="component" value="Unassembled WGS sequence"/>
</dbReference>
<accession>A0A2N1JDG7</accession>
<evidence type="ECO:0000313" key="3">
    <source>
        <dbReference type="Proteomes" id="UP000232875"/>
    </source>
</evidence>
<dbReference type="AlphaFoldDB" id="A0A2N1JDG7"/>